<proteinExistence type="predicted"/>
<evidence type="ECO:0000313" key="1">
    <source>
        <dbReference type="EMBL" id="SUF56700.1"/>
    </source>
</evidence>
<dbReference type="Pfam" id="PF10109">
    <property type="entry name" value="Phage_TAC_7"/>
    <property type="match status" value="1"/>
</dbReference>
<accession>A0A379QMS7</accession>
<evidence type="ECO:0000313" key="2">
    <source>
        <dbReference type="Proteomes" id="UP000254597"/>
    </source>
</evidence>
<dbReference type="InterPro" id="IPR019289">
    <property type="entry name" value="Phage_tail_E/E"/>
</dbReference>
<gene>
    <name evidence="1" type="ORF">NCTC10252_01929</name>
</gene>
<dbReference type="EMBL" id="UGWP01000004">
    <property type="protein sequence ID" value="SUF56700.1"/>
    <property type="molecule type" value="Genomic_DNA"/>
</dbReference>
<sequence length="96" mass="10624">MIPISLSKSIQAHGEELNTLELQEPTFEQIQRLGLPVSMDLNGNFTVNAQAAIKYIPVLASIPPSSLKDLGAYDMNNLCWGIYRFFMIPPESLTNG</sequence>
<name>A0A379QMS7_SALER</name>
<dbReference type="Proteomes" id="UP000254597">
    <property type="component" value="Unassembled WGS sequence"/>
</dbReference>
<protein>
    <submittedName>
        <fullName evidence="1">Phage protein</fullName>
    </submittedName>
</protein>
<reference evidence="1 2" key="1">
    <citation type="submission" date="2018-06" db="EMBL/GenBank/DDBJ databases">
        <authorList>
            <consortium name="Pathogen Informatics"/>
            <person name="Doyle S."/>
        </authorList>
    </citation>
    <scope>NUCLEOTIDE SEQUENCE [LARGE SCALE GENOMIC DNA]</scope>
    <source>
        <strain evidence="1 2">NCTC10252</strain>
    </source>
</reference>
<organism evidence="1 2">
    <name type="scientific">Salmonella enterica</name>
    <name type="common">Salmonella choleraesuis</name>
    <dbReference type="NCBI Taxonomy" id="28901"/>
    <lineage>
        <taxon>Bacteria</taxon>
        <taxon>Pseudomonadati</taxon>
        <taxon>Pseudomonadota</taxon>
        <taxon>Gammaproteobacteria</taxon>
        <taxon>Enterobacterales</taxon>
        <taxon>Enterobacteriaceae</taxon>
        <taxon>Salmonella</taxon>
    </lineage>
</organism>
<dbReference type="AlphaFoldDB" id="A0A379QMS7"/>